<dbReference type="PROSITE" id="PS00330">
    <property type="entry name" value="HEMOLYSIN_CALCIUM"/>
    <property type="match status" value="5"/>
</dbReference>
<name>A0A2K9MJM0_9RHOB</name>
<comment type="subcellular location">
    <subcellularLocation>
        <location evidence="1">Membrane</location>
    </subcellularLocation>
    <subcellularLocation>
        <location evidence="2">Secreted</location>
    </subcellularLocation>
</comment>
<keyword evidence="3" id="KW-0964">Secreted</keyword>
<dbReference type="GO" id="GO:0090729">
    <property type="term" value="F:toxin activity"/>
    <property type="evidence" value="ECO:0007669"/>
    <property type="project" value="UniProtKB-KW"/>
</dbReference>
<keyword evidence="7" id="KW-0472">Membrane</keyword>
<dbReference type="PRINTS" id="PR01488">
    <property type="entry name" value="RTXTOXINA"/>
</dbReference>
<evidence type="ECO:0000313" key="9">
    <source>
        <dbReference type="EMBL" id="AUM75804.1"/>
    </source>
</evidence>
<sequence length="654" mass="69331">MQTAGHLSPRSAHEGSELPDHLLHNAGTAGGTIHAPSHSSDGGMVVGTHGDDVIYSAPIGASQAHVYALDGDDVIHIHSGDKIAPHGSHVFGGEGSDTFNFITEGSTKKIVGRLDDFDASRDKIAVDGKEIDFANLPSHVRIVEHNEQPWILINGNILYALEGAREVPPEEAIRGNQEPHFIEWPKDWAHGVPASADIAYEDYVDTFPAFDLDRDESEFHHQRGGRDAEEIHADNDDGVHIDGGMGADTIYGGDGGDWIDGGKSTDVIHGGKGDDSIAGGLDDDWIDGGEGDDIIYGGSGNDTIYGGAGNDTLYGNGGDDRIEGGFGDDLISGGRGNDTLLGGAGNDTIKGGPGNDILNGGAGNDLLEGGEGADRLLGGEGHDKLDGGAGNDVLIGGKGSDTLIGGDGDDRLQAGDEYGRADEGDVDILIGGNGNDTLIGADGGEVIMTGGAGSDTFVIVSNSVTTITDFQVGVDFYEFNMTTGARAFSAGSEYACEPEPASDGSDRMDMKVTYSDGTTTLFKGLGHMSVEDFTRDVMDGEPPTDPDRVPPEDDPASTPDSGGSCFVATATYGDPMHPDVCYLRAFRDNTLRNYRAGRAFIAFYWWIGPKLARWFTPRNRAGRVSRFLLSRMVRRLQRRWVYLQSDPLPKERSR</sequence>
<dbReference type="PRINTS" id="PR00313">
    <property type="entry name" value="CABNDNGRPT"/>
</dbReference>
<accession>A0A2K9MJM0</accession>
<dbReference type="GO" id="GO:0005576">
    <property type="term" value="C:extracellular region"/>
    <property type="evidence" value="ECO:0007669"/>
    <property type="project" value="UniProtKB-SubCell"/>
</dbReference>
<dbReference type="InterPro" id="IPR049886">
    <property type="entry name" value="CFI_box_CTERM_dom"/>
</dbReference>
<organism evidence="9 10">
    <name type="scientific">Paracoccus jeotgali</name>
    <dbReference type="NCBI Taxonomy" id="2065379"/>
    <lineage>
        <taxon>Bacteria</taxon>
        <taxon>Pseudomonadati</taxon>
        <taxon>Pseudomonadota</taxon>
        <taxon>Alphaproteobacteria</taxon>
        <taxon>Rhodobacterales</taxon>
        <taxon>Paracoccaceae</taxon>
        <taxon>Paracoccus</taxon>
    </lineage>
</organism>
<dbReference type="Gene3D" id="2.150.10.10">
    <property type="entry name" value="Serralysin-like metalloprotease, C-terminal"/>
    <property type="match status" value="6"/>
</dbReference>
<dbReference type="InterPro" id="IPR011049">
    <property type="entry name" value="Serralysin-like_metalloprot_C"/>
</dbReference>
<evidence type="ECO:0000256" key="5">
    <source>
        <dbReference type="ARBA" id="ARBA00022737"/>
    </source>
</evidence>
<keyword evidence="9" id="KW-0614">Plasmid</keyword>
<dbReference type="InterPro" id="IPR050557">
    <property type="entry name" value="RTX_toxin/Mannuronan_C5-epim"/>
</dbReference>
<geneLocation type="plasmid" evidence="10">
    <name>pcba4604-01</name>
</geneLocation>
<evidence type="ECO:0000256" key="6">
    <source>
        <dbReference type="ARBA" id="ARBA00023026"/>
    </source>
</evidence>
<keyword evidence="10" id="KW-1185">Reference proteome</keyword>
<gene>
    <name evidence="9" type="ORF">CYR75_15380</name>
</gene>
<evidence type="ECO:0000256" key="7">
    <source>
        <dbReference type="ARBA" id="ARBA00023136"/>
    </source>
</evidence>
<dbReference type="Proteomes" id="UP000234882">
    <property type="component" value="Plasmid pCBA4604-01"/>
</dbReference>
<keyword evidence="5" id="KW-0677">Repeat</keyword>
<keyword evidence="6" id="KW-0843">Virulence</keyword>
<dbReference type="EMBL" id="CP025584">
    <property type="protein sequence ID" value="AUM75804.1"/>
    <property type="molecule type" value="Genomic_DNA"/>
</dbReference>
<dbReference type="NCBIfam" id="NF041770">
    <property type="entry name" value="CFI_box_CTERM"/>
    <property type="match status" value="1"/>
</dbReference>
<dbReference type="RefSeq" id="WP_101501142.1">
    <property type="nucleotide sequence ID" value="NZ_CP025584.1"/>
</dbReference>
<dbReference type="OrthoDB" id="5242885at2"/>
<feature type="compositionally biased region" description="Basic and acidic residues" evidence="8">
    <location>
        <begin position="11"/>
        <end position="23"/>
    </location>
</feature>
<feature type="region of interest" description="Disordered" evidence="8">
    <location>
        <begin position="1"/>
        <end position="44"/>
    </location>
</feature>
<dbReference type="InterPro" id="IPR018511">
    <property type="entry name" value="Hemolysin-typ_Ca-bd_CS"/>
</dbReference>
<dbReference type="PANTHER" id="PTHR38340">
    <property type="entry name" value="S-LAYER PROTEIN"/>
    <property type="match status" value="1"/>
</dbReference>
<dbReference type="InterPro" id="IPR003995">
    <property type="entry name" value="RTX_toxin_determinant-A"/>
</dbReference>
<dbReference type="KEGG" id="paru:CYR75_15380"/>
<dbReference type="SUPFAM" id="SSF51120">
    <property type="entry name" value="beta-Roll"/>
    <property type="match status" value="3"/>
</dbReference>
<feature type="region of interest" description="Disordered" evidence="8">
    <location>
        <begin position="535"/>
        <end position="562"/>
    </location>
</feature>
<evidence type="ECO:0000313" key="10">
    <source>
        <dbReference type="Proteomes" id="UP000234882"/>
    </source>
</evidence>
<dbReference type="GO" id="GO:0005509">
    <property type="term" value="F:calcium ion binding"/>
    <property type="evidence" value="ECO:0007669"/>
    <property type="project" value="InterPro"/>
</dbReference>
<evidence type="ECO:0000256" key="8">
    <source>
        <dbReference type="SAM" id="MobiDB-lite"/>
    </source>
</evidence>
<reference evidence="9 10" key="1">
    <citation type="submission" date="2017-12" db="EMBL/GenBank/DDBJ databases">
        <title>Genomic analysis of Paracoccus sp. CBA4604.</title>
        <authorList>
            <person name="Roh S.W."/>
            <person name="Kim J.Y."/>
            <person name="Kim J.S."/>
        </authorList>
    </citation>
    <scope>NUCLEOTIDE SEQUENCE [LARGE SCALE GENOMIC DNA]</scope>
    <source>
        <strain evidence="9 10">CBA4604</strain>
        <plasmid evidence="10">pcba4604-01</plasmid>
    </source>
</reference>
<dbReference type="InterPro" id="IPR001343">
    <property type="entry name" value="Hemolysn_Ca-bd"/>
</dbReference>
<evidence type="ECO:0000256" key="2">
    <source>
        <dbReference type="ARBA" id="ARBA00004613"/>
    </source>
</evidence>
<dbReference type="PANTHER" id="PTHR38340:SF1">
    <property type="entry name" value="S-LAYER PROTEIN"/>
    <property type="match status" value="1"/>
</dbReference>
<evidence type="ECO:0000256" key="1">
    <source>
        <dbReference type="ARBA" id="ARBA00004370"/>
    </source>
</evidence>
<dbReference type="GO" id="GO:0016020">
    <property type="term" value="C:membrane"/>
    <property type="evidence" value="ECO:0007669"/>
    <property type="project" value="UniProtKB-SubCell"/>
</dbReference>
<keyword evidence="4" id="KW-0800">Toxin</keyword>
<protein>
    <recommendedName>
        <fullName evidence="11">Calcium-binding protein</fullName>
    </recommendedName>
</protein>
<proteinExistence type="predicted"/>
<evidence type="ECO:0008006" key="11">
    <source>
        <dbReference type="Google" id="ProtNLM"/>
    </source>
</evidence>
<evidence type="ECO:0000256" key="4">
    <source>
        <dbReference type="ARBA" id="ARBA00022656"/>
    </source>
</evidence>
<evidence type="ECO:0000256" key="3">
    <source>
        <dbReference type="ARBA" id="ARBA00022525"/>
    </source>
</evidence>
<dbReference type="AlphaFoldDB" id="A0A2K9MJM0"/>
<dbReference type="Pfam" id="PF00353">
    <property type="entry name" value="HemolysinCabind"/>
    <property type="match status" value="6"/>
</dbReference>